<organism evidence="2 3">
    <name type="scientific">Cucumis melo var. makuwa</name>
    <name type="common">Oriental melon</name>
    <dbReference type="NCBI Taxonomy" id="1194695"/>
    <lineage>
        <taxon>Eukaryota</taxon>
        <taxon>Viridiplantae</taxon>
        <taxon>Streptophyta</taxon>
        <taxon>Embryophyta</taxon>
        <taxon>Tracheophyta</taxon>
        <taxon>Spermatophyta</taxon>
        <taxon>Magnoliopsida</taxon>
        <taxon>eudicotyledons</taxon>
        <taxon>Gunneridae</taxon>
        <taxon>Pentapetalae</taxon>
        <taxon>rosids</taxon>
        <taxon>fabids</taxon>
        <taxon>Cucurbitales</taxon>
        <taxon>Cucurbitaceae</taxon>
        <taxon>Benincaseae</taxon>
        <taxon>Cucumis</taxon>
    </lineage>
</organism>
<dbReference type="AlphaFoldDB" id="A0A5A7TQ54"/>
<evidence type="ECO:0000313" key="3">
    <source>
        <dbReference type="Proteomes" id="UP000321393"/>
    </source>
</evidence>
<dbReference type="EMBL" id="SSTE01015151">
    <property type="protein sequence ID" value="KAA0043535.1"/>
    <property type="molecule type" value="Genomic_DNA"/>
</dbReference>
<feature type="region of interest" description="Disordered" evidence="1">
    <location>
        <begin position="112"/>
        <end position="140"/>
    </location>
</feature>
<accession>A0A5A7TQ54</accession>
<comment type="caution">
    <text evidence="2">The sequence shown here is derived from an EMBL/GenBank/DDBJ whole genome shotgun (WGS) entry which is preliminary data.</text>
</comment>
<protein>
    <submittedName>
        <fullName evidence="2">Uncharacterized protein</fullName>
    </submittedName>
</protein>
<sequence length="203" mass="23814">MNVDKDSQPGYKCVKHGVVKVIFRVRESSETEEIEVSMEYFDRGNRLRQTFKEKKLVKIQIVQKKKKKELSHLSEKVEDQATRYKATENQKVDHLEVVAEEFSKEIERMSPLEPRLSPNEPRLKEVVQPKKKKSKAGTSRLEDALQGEIKVQPDVVGMFFEAKYHPKDLYTTMERERVPFNTEAINELYRLPNEVPATHYRAH</sequence>
<evidence type="ECO:0000313" key="2">
    <source>
        <dbReference type="EMBL" id="KAA0043535.1"/>
    </source>
</evidence>
<gene>
    <name evidence="2" type="ORF">E6C27_scaffold335G00290</name>
</gene>
<evidence type="ECO:0000256" key="1">
    <source>
        <dbReference type="SAM" id="MobiDB-lite"/>
    </source>
</evidence>
<name>A0A5A7TQ54_CUCMM</name>
<reference evidence="2 3" key="1">
    <citation type="submission" date="2019-08" db="EMBL/GenBank/DDBJ databases">
        <title>Draft genome sequences of two oriental melons (Cucumis melo L. var makuwa).</title>
        <authorList>
            <person name="Kwon S.-Y."/>
        </authorList>
    </citation>
    <scope>NUCLEOTIDE SEQUENCE [LARGE SCALE GENOMIC DNA]</scope>
    <source>
        <strain evidence="3">cv. SW 3</strain>
        <tissue evidence="2">Leaf</tissue>
    </source>
</reference>
<proteinExistence type="predicted"/>
<dbReference type="Proteomes" id="UP000321393">
    <property type="component" value="Unassembled WGS sequence"/>
</dbReference>